<dbReference type="InterPro" id="IPR001387">
    <property type="entry name" value="Cro/C1-type_HTH"/>
</dbReference>
<protein>
    <submittedName>
        <fullName evidence="3">ImmA/IrrE family metallo-endopeptidase</fullName>
    </submittedName>
</protein>
<feature type="domain" description="HTH cro/C1-type" evidence="2">
    <location>
        <begin position="16"/>
        <end position="60"/>
    </location>
</feature>
<dbReference type="EMBL" id="JADJMH010000001">
    <property type="protein sequence ID" value="MBK7673595.1"/>
    <property type="molecule type" value="Genomic_DNA"/>
</dbReference>
<proteinExistence type="predicted"/>
<sequence>MERIAGINPNRFLWCCADRGISVEECASATDIAMANFDKLLAGEPSLTFNQLRKVAEYFGRGVLFFLEQGPVNDATVHSAQFRTLANQKPELSARIKALIERVEHQRTIYLTLRDEVVDGNYPHFAPPQLDGLTPKQAAAAARAWLELEPSNNFESYRRAIEAQGLLVFRSNGYNGKWQIAKESPILGFSLYDPECPAIVVKKQAADAQQVFTLMHELGHLLLHRSSSIDDDEDMHARGGQEQEANAFAGYLLIPDDFLPAIFDQERPDDVALYDDWLTEHRKCWGVSSEVILRRLMDSRRLPRQLYAAYRQWRNEQRAEDKDGGNRAYRHREPKHVFGEVYVRTVLDALNGKRISLSTACSYLDNLKIKDVRLLERHYAGV</sequence>
<comment type="caution">
    <text evidence="3">The sequence shown here is derived from an EMBL/GenBank/DDBJ whole genome shotgun (WGS) entry which is preliminary data.</text>
</comment>
<name>A0A935UFQ0_9PROT</name>
<accession>A0A935UFQ0</accession>
<dbReference type="PANTHER" id="PTHR43236:SF2">
    <property type="entry name" value="BLL0069 PROTEIN"/>
    <property type="match status" value="1"/>
</dbReference>
<organism evidence="3 4">
    <name type="scientific">Candidatus Accumulibacter proximus</name>
    <dbReference type="NCBI Taxonomy" id="2954385"/>
    <lineage>
        <taxon>Bacteria</taxon>
        <taxon>Pseudomonadati</taxon>
        <taxon>Pseudomonadota</taxon>
        <taxon>Betaproteobacteria</taxon>
        <taxon>Candidatus Accumulibacter</taxon>
    </lineage>
</organism>
<evidence type="ECO:0000313" key="3">
    <source>
        <dbReference type="EMBL" id="MBK7673595.1"/>
    </source>
</evidence>
<evidence type="ECO:0000259" key="2">
    <source>
        <dbReference type="Pfam" id="PF13443"/>
    </source>
</evidence>
<dbReference type="PANTHER" id="PTHR43236">
    <property type="entry name" value="ANTITOXIN HIGA1"/>
    <property type="match status" value="1"/>
</dbReference>
<dbReference type="InterPro" id="IPR010359">
    <property type="entry name" value="IrrE_HExxH"/>
</dbReference>
<feature type="domain" description="IrrE N-terminal-like" evidence="1">
    <location>
        <begin position="191"/>
        <end position="297"/>
    </location>
</feature>
<dbReference type="Proteomes" id="UP000697998">
    <property type="component" value="Unassembled WGS sequence"/>
</dbReference>
<evidence type="ECO:0000259" key="1">
    <source>
        <dbReference type="Pfam" id="PF06114"/>
    </source>
</evidence>
<evidence type="ECO:0000313" key="4">
    <source>
        <dbReference type="Proteomes" id="UP000697998"/>
    </source>
</evidence>
<gene>
    <name evidence="3" type="ORF">IPJ27_01850</name>
</gene>
<dbReference type="Pfam" id="PF13443">
    <property type="entry name" value="HTH_26"/>
    <property type="match status" value="1"/>
</dbReference>
<dbReference type="Gene3D" id="1.10.10.2910">
    <property type="match status" value="1"/>
</dbReference>
<dbReference type="Pfam" id="PF06114">
    <property type="entry name" value="Peptidase_M78"/>
    <property type="match status" value="1"/>
</dbReference>
<dbReference type="InterPro" id="IPR052345">
    <property type="entry name" value="Rad_response_metalloprotease"/>
</dbReference>
<dbReference type="AlphaFoldDB" id="A0A935UFQ0"/>
<reference evidence="3 4" key="1">
    <citation type="submission" date="2020-10" db="EMBL/GenBank/DDBJ databases">
        <title>Connecting structure to function with the recovery of over 1000 high-quality activated sludge metagenome-assembled genomes encoding full-length rRNA genes using long-read sequencing.</title>
        <authorList>
            <person name="Singleton C.M."/>
            <person name="Petriglieri F."/>
            <person name="Kristensen J.M."/>
            <person name="Kirkegaard R.H."/>
            <person name="Michaelsen T.Y."/>
            <person name="Andersen M.H."/>
            <person name="Karst S.M."/>
            <person name="Dueholm M.S."/>
            <person name="Nielsen P.H."/>
            <person name="Albertsen M."/>
        </authorList>
    </citation>
    <scope>NUCLEOTIDE SEQUENCE [LARGE SCALE GENOMIC DNA]</scope>
    <source>
        <strain evidence="3">EsbW_18-Q3-R4-48_BATAC.285</strain>
    </source>
</reference>